<dbReference type="Gene3D" id="3.40.720.10">
    <property type="entry name" value="Alkaline Phosphatase, subunit A"/>
    <property type="match status" value="1"/>
</dbReference>
<dbReference type="RefSeq" id="WP_115734101.1">
    <property type="nucleotide sequence ID" value="NZ_BAAAVY010000009.1"/>
</dbReference>
<dbReference type="OrthoDB" id="244470at2"/>
<protein>
    <submittedName>
        <fullName evidence="1">Type I phosphodiesterase / nucleotide pyrophosphatase</fullName>
    </submittedName>
</protein>
<name>A0A381ILE6_AMIAI</name>
<dbReference type="Pfam" id="PF01663">
    <property type="entry name" value="Phosphodiest"/>
    <property type="match status" value="1"/>
</dbReference>
<dbReference type="Proteomes" id="UP000254701">
    <property type="component" value="Unassembled WGS sequence"/>
</dbReference>
<gene>
    <name evidence="1" type="ORF">NCTC10684_05083</name>
</gene>
<reference evidence="1 2" key="1">
    <citation type="submission" date="2018-06" db="EMBL/GenBank/DDBJ databases">
        <authorList>
            <consortium name="Pathogen Informatics"/>
            <person name="Doyle S."/>
        </authorList>
    </citation>
    <scope>NUCLEOTIDE SEQUENCE [LARGE SCALE GENOMIC DNA]</scope>
    <source>
        <strain evidence="1 2">NCTC10684</strain>
    </source>
</reference>
<accession>A0A381ILE6</accession>
<dbReference type="SUPFAM" id="SSF53649">
    <property type="entry name" value="Alkaline phosphatase-like"/>
    <property type="match status" value="1"/>
</dbReference>
<evidence type="ECO:0000313" key="1">
    <source>
        <dbReference type="EMBL" id="SUY28309.1"/>
    </source>
</evidence>
<organism evidence="1 2">
    <name type="scientific">Aminobacter aminovorans</name>
    <name type="common">Chelatobacter heintzii</name>
    <dbReference type="NCBI Taxonomy" id="83263"/>
    <lineage>
        <taxon>Bacteria</taxon>
        <taxon>Pseudomonadati</taxon>
        <taxon>Pseudomonadota</taxon>
        <taxon>Alphaproteobacteria</taxon>
        <taxon>Hyphomicrobiales</taxon>
        <taxon>Phyllobacteriaceae</taxon>
        <taxon>Aminobacter</taxon>
    </lineage>
</organism>
<dbReference type="EMBL" id="UFSM01000002">
    <property type="protein sequence ID" value="SUY28309.1"/>
    <property type="molecule type" value="Genomic_DNA"/>
</dbReference>
<dbReference type="InterPro" id="IPR017850">
    <property type="entry name" value="Alkaline_phosphatase_core_sf"/>
</dbReference>
<dbReference type="AlphaFoldDB" id="A0A381ILE6"/>
<dbReference type="InterPro" id="IPR002591">
    <property type="entry name" value="Phosphodiest/P_Trfase"/>
</dbReference>
<sequence>MRSGPSSDNVTTKLSPVRPDKCAVVLLEFNELSPTLISRFMEAGELPNFKRLYDASSIFTTDAEEAAPNLEPWIQWITVHSGLSYDQHGIFHLGDGHRLDSPQIWDLISQAGRSVFVCGSMNARYDLPITGAILPDPWATGTRPHPAGAFEDYFTFVQRNVQEYTNDRVPLSKGDYLRFLRFMLRHGLSANTAISIVRQLIEERRNPSARWKRATILDKLQWDVFKHWHRAHKPDFATFFINSTAHFQHMYWRNMNPEIFTVQPDPIEQSEYRSAILFGYKEMDRLIGDALALTDDGRTVLILCSALSQQPCLVYEEIGGKTYYRPRVFERVLEFAGVAGPYKVEPVMSEQFHIRFETEASAQAAAEALRALSLPEGPAMEAHCSGTDIHAGCNIYRQLSKDVPLTGSGGHSTPFFRLFYQVEGLKSGMHHPDGILWIRDPVSTSGQGAGRVSLRDVAPTLLSYFNLPAPVAMTGRIISTSPGSGVRNAEKLRGL</sequence>
<evidence type="ECO:0000313" key="2">
    <source>
        <dbReference type="Proteomes" id="UP000254701"/>
    </source>
</evidence>
<proteinExistence type="predicted"/>